<evidence type="ECO:0000256" key="2">
    <source>
        <dbReference type="ARBA" id="ARBA00005660"/>
    </source>
</evidence>
<dbReference type="OrthoDB" id="8075495at2"/>
<sequence>MLKDITLGQYFPGNSFIHKLDPRTKILIMIAYVVLVFIVQNFYGYLALAVFLGICVFVSKLSPKYLIKGLKPIMIFIVFTGLFNLFLTSGTPVWHWWIFTITKEGIRFAAFMVLRLIFLILGTSLLTLTTSPIALTDGLEYLLTPFKKIHVPAHEIAMMMTIALRFIPTLLDETDKIMKAQSARGASIDSGSLLSRAKAMVPILIPLFISAFRRADELATAMECRCYRGGENRTRLYELKFSGIDIMSWLYVLILLGIILSLNFGFGSF</sequence>
<feature type="transmembrane region" description="Helical" evidence="9">
    <location>
        <begin position="108"/>
        <end position="129"/>
    </location>
</feature>
<dbReference type="EMBL" id="CP020991">
    <property type="protein sequence ID" value="AUO19149.1"/>
    <property type="molecule type" value="Genomic_DNA"/>
</dbReference>
<dbReference type="PANTHER" id="PTHR34857:SF2">
    <property type="entry name" value="SLL0384 PROTEIN"/>
    <property type="match status" value="1"/>
</dbReference>
<dbReference type="HAMAP" id="MF_01461">
    <property type="entry name" value="EcfT"/>
    <property type="match status" value="1"/>
</dbReference>
<dbReference type="KEGG" id="mpec:B9O19_00978"/>
<evidence type="ECO:0000256" key="8">
    <source>
        <dbReference type="ARBA" id="ARBA00023136"/>
    </source>
</evidence>
<dbReference type="GO" id="GO:0005886">
    <property type="term" value="C:plasma membrane"/>
    <property type="evidence" value="ECO:0007669"/>
    <property type="project" value="UniProtKB-SubCell"/>
</dbReference>
<keyword evidence="6 9" id="KW-0812">Transmembrane</keyword>
<dbReference type="Pfam" id="PF02361">
    <property type="entry name" value="CbiQ"/>
    <property type="match status" value="1"/>
</dbReference>
<feature type="transmembrane region" description="Helical" evidence="9">
    <location>
        <begin position="65"/>
        <end position="87"/>
    </location>
</feature>
<evidence type="ECO:0000256" key="3">
    <source>
        <dbReference type="ARBA" id="ARBA00014042"/>
    </source>
</evidence>
<dbReference type="CDD" id="cd16914">
    <property type="entry name" value="EcfT"/>
    <property type="match status" value="1"/>
</dbReference>
<dbReference type="InterPro" id="IPR024919">
    <property type="entry name" value="EcfT"/>
</dbReference>
<feature type="transmembrane region" description="Helical" evidence="9">
    <location>
        <begin position="246"/>
        <end position="266"/>
    </location>
</feature>
<feature type="transmembrane region" description="Helical" evidence="9">
    <location>
        <begin position="26"/>
        <end position="59"/>
    </location>
</feature>
<evidence type="ECO:0000313" key="10">
    <source>
        <dbReference type="EMBL" id="AUO19149.1"/>
    </source>
</evidence>
<keyword evidence="7 9" id="KW-1133">Transmembrane helix</keyword>
<evidence type="ECO:0000256" key="4">
    <source>
        <dbReference type="ARBA" id="ARBA00022448"/>
    </source>
</evidence>
<comment type="function">
    <text evidence="9">Transmembrane (T) component of an energy-coupling factor (ECF) ABC-transporter complex. Unlike classic ABC transporters this ECF transporter provides the energy necessary to transport a number of different substrates.</text>
</comment>
<evidence type="ECO:0000256" key="5">
    <source>
        <dbReference type="ARBA" id="ARBA00022475"/>
    </source>
</evidence>
<keyword evidence="4 9" id="KW-0813">Transport</keyword>
<accession>A0A2K9P2T3</accession>
<dbReference type="InterPro" id="IPR003339">
    <property type="entry name" value="ABC/ECF_trnsptr_transmembrane"/>
</dbReference>
<dbReference type="RefSeq" id="WP_102365376.1">
    <property type="nucleotide sequence ID" value="NZ_CP020991.1"/>
</dbReference>
<gene>
    <name evidence="9" type="primary">ecfT</name>
    <name evidence="10" type="ORF">B9O19_00978</name>
</gene>
<name>A0A2K9P2T3_9FIRM</name>
<keyword evidence="5 9" id="KW-1003">Cell membrane</keyword>
<organism evidence="10 11">
    <name type="scientific">Monoglobus pectinilyticus</name>
    <dbReference type="NCBI Taxonomy" id="1981510"/>
    <lineage>
        <taxon>Bacteria</taxon>
        <taxon>Bacillati</taxon>
        <taxon>Bacillota</taxon>
        <taxon>Clostridia</taxon>
        <taxon>Monoglobales</taxon>
        <taxon>Monoglobaceae</taxon>
        <taxon>Monoglobus</taxon>
    </lineage>
</organism>
<dbReference type="InterPro" id="IPR051611">
    <property type="entry name" value="ECF_transporter_component"/>
</dbReference>
<reference evidence="10 11" key="1">
    <citation type="submission" date="2017-04" db="EMBL/GenBank/DDBJ databases">
        <title>Monoglobus pectinilyticus 14 draft genome.</title>
        <authorList>
            <person name="Kim C."/>
            <person name="Rosendale D.I."/>
            <person name="Kelly W.J."/>
            <person name="Tannock G.W."/>
            <person name="Patchett M.L."/>
            <person name="Jordens J.Z."/>
        </authorList>
    </citation>
    <scope>NUCLEOTIDE SEQUENCE [LARGE SCALE GENOMIC DNA]</scope>
    <source>
        <strain evidence="10 11">14</strain>
    </source>
</reference>
<evidence type="ECO:0000256" key="9">
    <source>
        <dbReference type="HAMAP-Rule" id="MF_01461"/>
    </source>
</evidence>
<evidence type="ECO:0000313" key="11">
    <source>
        <dbReference type="Proteomes" id="UP000235589"/>
    </source>
</evidence>
<evidence type="ECO:0000256" key="1">
    <source>
        <dbReference type="ARBA" id="ARBA00004651"/>
    </source>
</evidence>
<protein>
    <recommendedName>
        <fullName evidence="3 9">Energy-coupling factor transporter transmembrane protein EcfT</fullName>
        <shortName evidence="9">ECF transporter T component EcfT</shortName>
    </recommendedName>
</protein>
<dbReference type="Proteomes" id="UP000235589">
    <property type="component" value="Chromosome"/>
</dbReference>
<evidence type="ECO:0000256" key="6">
    <source>
        <dbReference type="ARBA" id="ARBA00022692"/>
    </source>
</evidence>
<keyword evidence="8 9" id="KW-0472">Membrane</keyword>
<comment type="subunit">
    <text evidence="9">Forms a stable energy-coupling factor (ECF) transporter complex composed of 2 membrane-embedded substrate-binding proteins (S component), 2 ATP-binding proteins (A component) and 2 transmembrane proteins (T component).</text>
</comment>
<comment type="subcellular location">
    <subcellularLocation>
        <location evidence="1 9">Cell membrane</location>
        <topology evidence="1 9">Multi-pass membrane protein</topology>
    </subcellularLocation>
</comment>
<dbReference type="GeneID" id="98062393"/>
<evidence type="ECO:0000256" key="7">
    <source>
        <dbReference type="ARBA" id="ARBA00022989"/>
    </source>
</evidence>
<comment type="similarity">
    <text evidence="2 9">Belongs to the energy-coupling factor EcfT family.</text>
</comment>
<keyword evidence="11" id="KW-1185">Reference proteome</keyword>
<dbReference type="AlphaFoldDB" id="A0A2K9P2T3"/>
<dbReference type="PANTHER" id="PTHR34857">
    <property type="entry name" value="SLL0384 PROTEIN"/>
    <property type="match status" value="1"/>
</dbReference>
<proteinExistence type="inferred from homology"/>
<dbReference type="GO" id="GO:0022857">
    <property type="term" value="F:transmembrane transporter activity"/>
    <property type="evidence" value="ECO:0007669"/>
    <property type="project" value="UniProtKB-UniRule"/>
</dbReference>